<dbReference type="SUPFAM" id="SSF53254">
    <property type="entry name" value="Phosphoglycerate mutase-like"/>
    <property type="match status" value="1"/>
</dbReference>
<accession>A0A381S262</accession>
<protein>
    <recommendedName>
        <fullName evidence="2">Phosphohistidine phosphatase SixA</fullName>
    </recommendedName>
</protein>
<organism evidence="1">
    <name type="scientific">marine metagenome</name>
    <dbReference type="NCBI Taxonomy" id="408172"/>
    <lineage>
        <taxon>unclassified sequences</taxon>
        <taxon>metagenomes</taxon>
        <taxon>ecological metagenomes</taxon>
    </lineage>
</organism>
<dbReference type="InterPro" id="IPR013078">
    <property type="entry name" value="His_Pase_superF_clade-1"/>
</dbReference>
<proteinExistence type="predicted"/>
<gene>
    <name evidence="1" type="ORF">METZ01_LOCUS51059</name>
</gene>
<dbReference type="Pfam" id="PF00300">
    <property type="entry name" value="His_Phos_1"/>
    <property type="match status" value="1"/>
</dbReference>
<evidence type="ECO:0000313" key="1">
    <source>
        <dbReference type="EMBL" id="SUZ98205.1"/>
    </source>
</evidence>
<evidence type="ECO:0008006" key="2">
    <source>
        <dbReference type="Google" id="ProtNLM"/>
    </source>
</evidence>
<dbReference type="CDD" id="cd07067">
    <property type="entry name" value="HP_PGM_like"/>
    <property type="match status" value="1"/>
</dbReference>
<name>A0A381S262_9ZZZZ</name>
<reference evidence="1" key="1">
    <citation type="submission" date="2018-05" db="EMBL/GenBank/DDBJ databases">
        <authorList>
            <person name="Lanie J.A."/>
            <person name="Ng W.-L."/>
            <person name="Kazmierczak K.M."/>
            <person name="Andrzejewski T.M."/>
            <person name="Davidsen T.M."/>
            <person name="Wayne K.J."/>
            <person name="Tettelin H."/>
            <person name="Glass J.I."/>
            <person name="Rusch D."/>
            <person name="Podicherti R."/>
            <person name="Tsui H.-C.T."/>
            <person name="Winkler M.E."/>
        </authorList>
    </citation>
    <scope>NUCLEOTIDE SEQUENCE</scope>
</reference>
<dbReference type="EMBL" id="UINC01002582">
    <property type="protein sequence ID" value="SUZ98205.1"/>
    <property type="molecule type" value="Genomic_DNA"/>
</dbReference>
<dbReference type="AlphaFoldDB" id="A0A381S262"/>
<dbReference type="InterPro" id="IPR029033">
    <property type="entry name" value="His_PPase_superfam"/>
</dbReference>
<sequence>MILFLAHHGKTVGSQVDPRRPLSDLGLTQVDSLANLAAARAVRPEAIWHSGKLRARQTAEAYWRACNPLAEFSATRWMQPDDPPVIADQLEVETRDVLLVGHMPHLDRLLRRLLGEAPSVECFPQNGLVAIDRTETGWEERWRLVATL</sequence>
<dbReference type="Gene3D" id="3.40.50.1240">
    <property type="entry name" value="Phosphoglycerate mutase-like"/>
    <property type="match status" value="1"/>
</dbReference>